<feature type="compositionally biased region" description="Basic and acidic residues" evidence="1">
    <location>
        <begin position="1"/>
        <end position="23"/>
    </location>
</feature>
<proteinExistence type="predicted"/>
<accession>A0A423VLL9</accession>
<evidence type="ECO:0000313" key="2">
    <source>
        <dbReference type="EMBL" id="ROV91912.1"/>
    </source>
</evidence>
<keyword evidence="3" id="KW-1185">Reference proteome</keyword>
<name>A0A423VLL9_9PEZI</name>
<feature type="compositionally biased region" description="Polar residues" evidence="1">
    <location>
        <begin position="59"/>
        <end position="70"/>
    </location>
</feature>
<feature type="compositionally biased region" description="Pro residues" evidence="1">
    <location>
        <begin position="31"/>
        <end position="44"/>
    </location>
</feature>
<reference evidence="2 3" key="1">
    <citation type="submission" date="2015-09" db="EMBL/GenBank/DDBJ databases">
        <title>Host preference determinants of Valsa canker pathogens revealed by comparative genomics.</title>
        <authorList>
            <person name="Yin Z."/>
            <person name="Huang L."/>
        </authorList>
    </citation>
    <scope>NUCLEOTIDE SEQUENCE [LARGE SCALE GENOMIC DNA]</scope>
    <source>
        <strain evidence="2 3">SXYLt</strain>
    </source>
</reference>
<evidence type="ECO:0000256" key="1">
    <source>
        <dbReference type="SAM" id="MobiDB-lite"/>
    </source>
</evidence>
<dbReference type="InParanoid" id="A0A423VLL9"/>
<dbReference type="EMBL" id="LKEB01000088">
    <property type="protein sequence ID" value="ROV91912.1"/>
    <property type="molecule type" value="Genomic_DNA"/>
</dbReference>
<dbReference type="Proteomes" id="UP000285146">
    <property type="component" value="Unassembled WGS sequence"/>
</dbReference>
<evidence type="ECO:0000313" key="3">
    <source>
        <dbReference type="Proteomes" id="UP000285146"/>
    </source>
</evidence>
<feature type="region of interest" description="Disordered" evidence="1">
    <location>
        <begin position="1"/>
        <end position="70"/>
    </location>
</feature>
<organism evidence="2 3">
    <name type="scientific">Cytospora leucostoma</name>
    <dbReference type="NCBI Taxonomy" id="1230097"/>
    <lineage>
        <taxon>Eukaryota</taxon>
        <taxon>Fungi</taxon>
        <taxon>Dikarya</taxon>
        <taxon>Ascomycota</taxon>
        <taxon>Pezizomycotina</taxon>
        <taxon>Sordariomycetes</taxon>
        <taxon>Sordariomycetidae</taxon>
        <taxon>Diaporthales</taxon>
        <taxon>Cytosporaceae</taxon>
        <taxon>Cytospora</taxon>
    </lineage>
</organism>
<sequence>MDEGLRNEADKESIKEPTGEKPVDPANEGPINPPGVEPASPTPLPGAEARGKKRFKTMSELSSSSNRPAL</sequence>
<dbReference type="AlphaFoldDB" id="A0A423VLL9"/>
<protein>
    <submittedName>
        <fullName evidence="2">Uncharacterized protein</fullName>
    </submittedName>
</protein>
<comment type="caution">
    <text evidence="2">The sequence shown here is derived from an EMBL/GenBank/DDBJ whole genome shotgun (WGS) entry which is preliminary data.</text>
</comment>
<gene>
    <name evidence="2" type="ORF">VPNG_09773</name>
</gene>